<reference evidence="3 4" key="1">
    <citation type="submission" date="2019-02" db="EMBL/GenBank/DDBJ databases">
        <title>Deep-cultivation of Planctomycetes and their phenomic and genomic characterization uncovers novel biology.</title>
        <authorList>
            <person name="Wiegand S."/>
            <person name="Jogler M."/>
            <person name="Boedeker C."/>
            <person name="Pinto D."/>
            <person name="Vollmers J."/>
            <person name="Rivas-Marin E."/>
            <person name="Kohn T."/>
            <person name="Peeters S.H."/>
            <person name="Heuer A."/>
            <person name="Rast P."/>
            <person name="Oberbeckmann S."/>
            <person name="Bunk B."/>
            <person name="Jeske O."/>
            <person name="Meyerdierks A."/>
            <person name="Storesund J.E."/>
            <person name="Kallscheuer N."/>
            <person name="Luecker S."/>
            <person name="Lage O.M."/>
            <person name="Pohl T."/>
            <person name="Merkel B.J."/>
            <person name="Hornburger P."/>
            <person name="Mueller R.-W."/>
            <person name="Bruemmer F."/>
            <person name="Labrenz M."/>
            <person name="Spormann A.M."/>
            <person name="Op den Camp H."/>
            <person name="Overmann J."/>
            <person name="Amann R."/>
            <person name="Jetten M.S.M."/>
            <person name="Mascher T."/>
            <person name="Medema M.H."/>
            <person name="Devos D.P."/>
            <person name="Kaster A.-K."/>
            <person name="Ovreas L."/>
            <person name="Rohde M."/>
            <person name="Galperin M.Y."/>
            <person name="Jogler C."/>
        </authorList>
    </citation>
    <scope>NUCLEOTIDE SEQUENCE [LARGE SCALE GENOMIC DNA]</scope>
    <source>
        <strain evidence="3 4">Mal33</strain>
    </source>
</reference>
<dbReference type="InterPro" id="IPR049945">
    <property type="entry name" value="AAA_22"/>
</dbReference>
<sequence>MSLLNDTSGQAHPYWYEWFVGLIEVVKLLNPDEGITQVAFQVASIQGWDDVVVTHTNGKRLYQVKHTREKNNLTFGTLVEVDDKGNSLLGSLFEGGKYSGLIDPTNELILYTNREDGSRWSTRGNGKRRPPLLEFWNWLKSELETKELSGISLPAVDDDTLDYADAWAEWLACYKGDDEEATKFLRQLTIRTKEDDLDGLESRVRESLAVAFGITEQKTAPLFDALCRELRSWTTGHAGVTVEVLCNALTVEPAPKEFAPAPPPPSPFFPTRLPIAEQLQTDLLDEKEAPIVFLTGEPGSGKTSAVSWLANRRTHNAFQGIIGIRFFCFEPIRPEHPFISPDSSRVKPEELWFSLLTQLRRGLATRLFELKVPLRNDFLTWAEARDHVLRLSDVIGQELGRRFVISIDGIDHAARASQVMPEQIAEFFASLPSPDSIANKQIRLLIAGQPPEYYADEYPTWLTMENEKVRRIDLPKLEGEDIKCLLMKSSTSTGEEHIDEAVRLIDELSKGNTLAVVFAVAESELCDSLEELENKLKDRLLGEGLLSYYDSIWKHVLREARELSCSLAGMISLARTPVTANQLATVFSSWQKPSPWWKQVLIDLGPLLTRQGESFLIRHNDVRVFLASKYKSFPEEDQKAVASQLIDYFSTKEADRLTAHLQLFPLLNLADRSIEAASLFDVDWVLEGATLGLEMDALLQEGEMAVAQLSKARNWSNVVTVSCACDTLDRVSEFIEHQIAIEKWEKDLPPFLPAEANVRPFVQWTKDDFHQLVWDAHELVEGGDPERARGLLDRWLDGLGIEQVIQTVPDFESDRMHRIRDGEEPRLDEVAVSDFEVLGRLSARIQWQFWGELSRESPRLETDAFYSFEKGYVDELTTAPNLESADELFAHHAVRFYSNQELAVRNLAKAGSWSLVADLLQSMEENRESFSDAFRLEASWYALRSGMPAESAWVIAPDDLQEILPEVSKYYRVENINLLQFINSAMAFGWTRHSWDPGDIADRIFESFEAPDEASVENAMKLVFRAAAVVGRLESHLAKANRESAAASFPPDHIRQLLSALWGDVINRAGYRFEGRREAAELAERLTIICGELGGDLDSAAFEAALPFAQEYALGFRLSAIWNVVNRHGKVDILRAWLNNYISEDGSAWAWAPENARETADDLVPYARSIGMDDLADYAEGRASRLIVGYRTHKEYSFERANDWFQEAAKNDPNIWSVEGWMLWEICRICDERDGDNRLEPDILKGISAAAIRAGKTTSWWRLVSTTLPKKCERDWHFQIRQQFVEGHIEALTQGLTVNDEEVLQIWSIALSLSYWFNNGDTSSLLELKELLLNGVATERKTEIAAAMESVSPIVKVKRDNENAEQPRATREVAPQNDPLEEDGWWNEIDHFLQNKDDEEYRYVGYASGLMSVALRRARQHGNEELLKGLDIQLDMHLRWAFGGEPLDSISLPQIAESELASTDDVFIDLIKVLFETYSVEVTVAALEGLHSYVSQDPTIIPRVLEEVSSEWPRRWLLSAAESWAVLHPDEVHNANSTLSSVMESADLDCRLQAWIVLTRNAQTRGVDPPIFPLPSEPELSIDEVEAVEVALLEIPPTILGSTRFANKFSSVHMLVEYCGRFGLNFEKLEGLMAKELIGNAVTFDPDLRKRGPHRYADFTYVPAEAERAFGNAICSILSSRWCGNPQLAKICQATLSNEDAWIHRTRPTAIRSSDDWPADSEYGGEETDTTTRKQQMLNAAKCASVDDESIVFAARIRDFTWKEDFDVHFWFEEAGDTLLISAPRIPKCPSGRSFIWWIGEPLDLRSRFVSGRFVGGHQRLSHCHFEIRPPVNWRDKFGWSPNPLNALEWLLDDKVVARYERVHGVLRDATHGPKYRQPIIDRWVITKEAFAAVKEKYPHLRERDTFEVQQFKE</sequence>
<gene>
    <name evidence="3" type="ORF">Mal33_32170</name>
</gene>
<dbReference type="EMBL" id="CP036318">
    <property type="protein sequence ID" value="QDV57213.1"/>
    <property type="molecule type" value="Genomic_DNA"/>
</dbReference>
<dbReference type="SUPFAM" id="SSF52540">
    <property type="entry name" value="P-loop containing nucleoside triphosphate hydrolases"/>
    <property type="match status" value="1"/>
</dbReference>
<accession>A0A518IVV1</accession>
<evidence type="ECO:0000259" key="2">
    <source>
        <dbReference type="Pfam" id="PF13401"/>
    </source>
</evidence>
<evidence type="ECO:0000313" key="3">
    <source>
        <dbReference type="EMBL" id="QDV57213.1"/>
    </source>
</evidence>
<keyword evidence="4" id="KW-1185">Reference proteome</keyword>
<organism evidence="3 4">
    <name type="scientific">Rosistilla oblonga</name>
    <dbReference type="NCBI Taxonomy" id="2527990"/>
    <lineage>
        <taxon>Bacteria</taxon>
        <taxon>Pseudomonadati</taxon>
        <taxon>Planctomycetota</taxon>
        <taxon>Planctomycetia</taxon>
        <taxon>Pirellulales</taxon>
        <taxon>Pirellulaceae</taxon>
        <taxon>Rosistilla</taxon>
    </lineage>
</organism>
<dbReference type="RefSeq" id="WP_197452660.1">
    <property type="nucleotide sequence ID" value="NZ_CP036318.1"/>
</dbReference>
<dbReference type="Pfam" id="PF13401">
    <property type="entry name" value="AAA_22"/>
    <property type="match status" value="1"/>
</dbReference>
<dbReference type="PANTHER" id="PTHR10039">
    <property type="entry name" value="AMELOGENIN"/>
    <property type="match status" value="1"/>
</dbReference>
<protein>
    <recommendedName>
        <fullName evidence="2">ORC1/DEAH AAA+ ATPase domain-containing protein</fullName>
    </recommendedName>
</protein>
<name>A0A518IVV1_9BACT</name>
<evidence type="ECO:0000256" key="1">
    <source>
        <dbReference type="SAM" id="MobiDB-lite"/>
    </source>
</evidence>
<proteinExistence type="predicted"/>
<dbReference type="PANTHER" id="PTHR10039:SF14">
    <property type="entry name" value="NACHT DOMAIN-CONTAINING PROTEIN"/>
    <property type="match status" value="1"/>
</dbReference>
<evidence type="ECO:0000313" key="4">
    <source>
        <dbReference type="Proteomes" id="UP000316770"/>
    </source>
</evidence>
<dbReference type="GO" id="GO:0016887">
    <property type="term" value="F:ATP hydrolysis activity"/>
    <property type="evidence" value="ECO:0007669"/>
    <property type="project" value="InterPro"/>
</dbReference>
<feature type="region of interest" description="Disordered" evidence="1">
    <location>
        <begin position="1360"/>
        <end position="1380"/>
    </location>
</feature>
<dbReference type="InterPro" id="IPR027417">
    <property type="entry name" value="P-loop_NTPase"/>
</dbReference>
<dbReference type="Gene3D" id="3.40.50.300">
    <property type="entry name" value="P-loop containing nucleotide triphosphate hydrolases"/>
    <property type="match status" value="1"/>
</dbReference>
<feature type="domain" description="ORC1/DEAH AAA+ ATPase" evidence="2">
    <location>
        <begin position="288"/>
        <end position="450"/>
    </location>
</feature>
<dbReference type="Proteomes" id="UP000316770">
    <property type="component" value="Chromosome"/>
</dbReference>